<evidence type="ECO:0000256" key="1">
    <source>
        <dbReference type="SAM" id="Coils"/>
    </source>
</evidence>
<reference evidence="3 4" key="1">
    <citation type="journal article" date="2018" name="Nat. Ecol. Evol.">
        <title>Pezizomycetes genomes reveal the molecular basis of ectomycorrhizal truffle lifestyle.</title>
        <authorList>
            <person name="Murat C."/>
            <person name="Payen T."/>
            <person name="Noel B."/>
            <person name="Kuo A."/>
            <person name="Morin E."/>
            <person name="Chen J."/>
            <person name="Kohler A."/>
            <person name="Krizsan K."/>
            <person name="Balestrini R."/>
            <person name="Da Silva C."/>
            <person name="Montanini B."/>
            <person name="Hainaut M."/>
            <person name="Levati E."/>
            <person name="Barry K.W."/>
            <person name="Belfiori B."/>
            <person name="Cichocki N."/>
            <person name="Clum A."/>
            <person name="Dockter R.B."/>
            <person name="Fauchery L."/>
            <person name="Guy J."/>
            <person name="Iotti M."/>
            <person name="Le Tacon F."/>
            <person name="Lindquist E.A."/>
            <person name="Lipzen A."/>
            <person name="Malagnac F."/>
            <person name="Mello A."/>
            <person name="Molinier V."/>
            <person name="Miyauchi S."/>
            <person name="Poulain J."/>
            <person name="Riccioni C."/>
            <person name="Rubini A."/>
            <person name="Sitrit Y."/>
            <person name="Splivallo R."/>
            <person name="Traeger S."/>
            <person name="Wang M."/>
            <person name="Zifcakova L."/>
            <person name="Wipf D."/>
            <person name="Zambonelli A."/>
            <person name="Paolocci F."/>
            <person name="Nowrousian M."/>
            <person name="Ottonello S."/>
            <person name="Baldrian P."/>
            <person name="Spatafora J.W."/>
            <person name="Henrissat B."/>
            <person name="Nagy L.G."/>
            <person name="Aury J.M."/>
            <person name="Wincker P."/>
            <person name="Grigoriev I.V."/>
            <person name="Bonfante P."/>
            <person name="Martin F.M."/>
        </authorList>
    </citation>
    <scope>NUCLEOTIDE SEQUENCE [LARGE SCALE GENOMIC DNA]</scope>
    <source>
        <strain evidence="3 4">CCBAS932</strain>
    </source>
</reference>
<feature type="coiled-coil region" evidence="1">
    <location>
        <begin position="61"/>
        <end position="95"/>
    </location>
</feature>
<dbReference type="InParanoid" id="A0A3N4K7L3"/>
<dbReference type="Proteomes" id="UP000277580">
    <property type="component" value="Unassembled WGS sequence"/>
</dbReference>
<proteinExistence type="predicted"/>
<organism evidence="3 4">
    <name type="scientific">Morchella conica CCBAS932</name>
    <dbReference type="NCBI Taxonomy" id="1392247"/>
    <lineage>
        <taxon>Eukaryota</taxon>
        <taxon>Fungi</taxon>
        <taxon>Dikarya</taxon>
        <taxon>Ascomycota</taxon>
        <taxon>Pezizomycotina</taxon>
        <taxon>Pezizomycetes</taxon>
        <taxon>Pezizales</taxon>
        <taxon>Morchellaceae</taxon>
        <taxon>Morchella</taxon>
    </lineage>
</organism>
<sequence>MSLPVTTPPGDMFTPALDVAAATTEEISPLTRTSSDTAPPPTHAPPNSTADHGHCAHPAEILRLTRRLKRAEKRIRAAEKGIKAAGKRAKAAEKRIKAALKPAASSPLDHTISTSVGARTIVFRLHGIDYELPNTTGAGLAETRRVARVHWAEARDADQLRLTGEQVAWLHGEVVVIHGGRRVD</sequence>
<accession>A0A3N4K7L3</accession>
<keyword evidence="4" id="KW-1185">Reference proteome</keyword>
<protein>
    <submittedName>
        <fullName evidence="3">Uncharacterized protein</fullName>
    </submittedName>
</protein>
<dbReference type="EMBL" id="ML119387">
    <property type="protein sequence ID" value="RPB06383.1"/>
    <property type="molecule type" value="Genomic_DNA"/>
</dbReference>
<evidence type="ECO:0000313" key="3">
    <source>
        <dbReference type="EMBL" id="RPB06383.1"/>
    </source>
</evidence>
<evidence type="ECO:0000256" key="2">
    <source>
        <dbReference type="SAM" id="MobiDB-lite"/>
    </source>
</evidence>
<name>A0A3N4K7L3_9PEZI</name>
<gene>
    <name evidence="3" type="ORF">P167DRAFT_569172</name>
</gene>
<evidence type="ECO:0000313" key="4">
    <source>
        <dbReference type="Proteomes" id="UP000277580"/>
    </source>
</evidence>
<keyword evidence="1" id="KW-0175">Coiled coil</keyword>
<feature type="region of interest" description="Disordered" evidence="2">
    <location>
        <begin position="29"/>
        <end position="54"/>
    </location>
</feature>
<dbReference type="AlphaFoldDB" id="A0A3N4K7L3"/>